<accession>A0A7H0VF86</accession>
<evidence type="ECO:0000313" key="2">
    <source>
        <dbReference type="Proteomes" id="UP000516305"/>
    </source>
</evidence>
<dbReference type="InterPro" id="IPR011008">
    <property type="entry name" value="Dimeric_a/b-barrel"/>
</dbReference>
<organism evidence="1 2">
    <name type="scientific">Croceimicrobium hydrocarbonivorans</name>
    <dbReference type="NCBI Taxonomy" id="2761580"/>
    <lineage>
        <taxon>Bacteria</taxon>
        <taxon>Pseudomonadati</taxon>
        <taxon>Bacteroidota</taxon>
        <taxon>Flavobacteriia</taxon>
        <taxon>Flavobacteriales</taxon>
        <taxon>Owenweeksiaceae</taxon>
        <taxon>Croceimicrobium</taxon>
    </lineage>
</organism>
<gene>
    <name evidence="1" type="ORF">H4K34_00675</name>
</gene>
<dbReference type="RefSeq" id="WP_210758911.1">
    <property type="nucleotide sequence ID" value="NZ_CP060139.1"/>
</dbReference>
<dbReference type="KEGG" id="chyd:H4K34_00675"/>
<protein>
    <submittedName>
        <fullName evidence="1">Uncharacterized protein</fullName>
    </submittedName>
</protein>
<keyword evidence="2" id="KW-1185">Reference proteome</keyword>
<name>A0A7H0VF86_9FLAO</name>
<sequence>MKKHVSLHYYSVKEGKEEEFIATWKLLNDMYFRYGGSLSSRIHRQLSNYYEYILWPDRNTYLRAKSALPAAALALRARLRACCKKVDESLEMEVLEDLDNQDLLKKAKS</sequence>
<dbReference type="Proteomes" id="UP000516305">
    <property type="component" value="Chromosome"/>
</dbReference>
<proteinExistence type="predicted"/>
<dbReference type="SUPFAM" id="SSF54909">
    <property type="entry name" value="Dimeric alpha+beta barrel"/>
    <property type="match status" value="1"/>
</dbReference>
<dbReference type="EMBL" id="CP060139">
    <property type="protein sequence ID" value="QNR24384.1"/>
    <property type="molecule type" value="Genomic_DNA"/>
</dbReference>
<dbReference type="AlphaFoldDB" id="A0A7H0VF86"/>
<reference evidence="1 2" key="1">
    <citation type="submission" date="2020-08" db="EMBL/GenBank/DDBJ databases">
        <title>Croceimicrobium hydrocarbonivorans gen. nov., sp. nov., a novel marine bacterium isolated from a bacterial consortium that degrades polyethylene terephthalate.</title>
        <authorList>
            <person name="Liu R."/>
        </authorList>
    </citation>
    <scope>NUCLEOTIDE SEQUENCE [LARGE SCALE GENOMIC DNA]</scope>
    <source>
        <strain evidence="1 2">A20-9</strain>
    </source>
</reference>
<evidence type="ECO:0000313" key="1">
    <source>
        <dbReference type="EMBL" id="QNR24384.1"/>
    </source>
</evidence>
<dbReference type="Gene3D" id="3.30.70.100">
    <property type="match status" value="1"/>
</dbReference>